<dbReference type="PROSITE" id="PS50995">
    <property type="entry name" value="HTH_MARR_2"/>
    <property type="match status" value="1"/>
</dbReference>
<keyword evidence="6" id="KW-1185">Reference proteome</keyword>
<dbReference type="PANTHER" id="PTHR33164:SF57">
    <property type="entry name" value="MARR-FAMILY TRANSCRIPTIONAL REGULATOR"/>
    <property type="match status" value="1"/>
</dbReference>
<dbReference type="InterPro" id="IPR036388">
    <property type="entry name" value="WH-like_DNA-bd_sf"/>
</dbReference>
<keyword evidence="1" id="KW-0805">Transcription regulation</keyword>
<sequence length="163" mass="18716">MADKHESTASDHDDAISDVEQEFGAMYTQMRRVMIRRAEAVHPELTVFGYKMLRELNCDEALQQGVLADRLLSDKGAVSRVVRQLEDLELITRIPDPADGRAQLVRLTEKAHIALDSVAEDNRSVLRSRLSLWEIDEIRRLGDLLGKLNETMAEREHEHRDER</sequence>
<dbReference type="Pfam" id="PF01047">
    <property type="entry name" value="MarR"/>
    <property type="match status" value="1"/>
</dbReference>
<gene>
    <name evidence="5" type="ORF">HCR76_02925</name>
</gene>
<proteinExistence type="predicted"/>
<keyword evidence="2" id="KW-0238">DNA-binding</keyword>
<evidence type="ECO:0000313" key="5">
    <source>
        <dbReference type="EMBL" id="QPZ39057.1"/>
    </source>
</evidence>
<evidence type="ECO:0000256" key="3">
    <source>
        <dbReference type="ARBA" id="ARBA00023163"/>
    </source>
</evidence>
<dbReference type="EMBL" id="CP061169">
    <property type="protein sequence ID" value="QPZ39057.1"/>
    <property type="molecule type" value="Genomic_DNA"/>
</dbReference>
<name>A0ABX6YJX9_9MICO</name>
<dbReference type="RefSeq" id="WP_198248130.1">
    <property type="nucleotide sequence ID" value="NZ_CP061169.1"/>
</dbReference>
<evidence type="ECO:0000259" key="4">
    <source>
        <dbReference type="PROSITE" id="PS50995"/>
    </source>
</evidence>
<dbReference type="PROSITE" id="PS01117">
    <property type="entry name" value="HTH_MARR_1"/>
    <property type="match status" value="1"/>
</dbReference>
<keyword evidence="3" id="KW-0804">Transcription</keyword>
<protein>
    <submittedName>
        <fullName evidence="5">MarR family transcriptional regulator</fullName>
    </submittedName>
</protein>
<dbReference type="SUPFAM" id="SSF46785">
    <property type="entry name" value="Winged helix' DNA-binding domain"/>
    <property type="match status" value="1"/>
</dbReference>
<evidence type="ECO:0000256" key="2">
    <source>
        <dbReference type="ARBA" id="ARBA00023125"/>
    </source>
</evidence>
<dbReference type="InterPro" id="IPR000835">
    <property type="entry name" value="HTH_MarR-typ"/>
</dbReference>
<dbReference type="InterPro" id="IPR023187">
    <property type="entry name" value="Tscrpt_reg_MarR-type_CS"/>
</dbReference>
<dbReference type="PANTHER" id="PTHR33164">
    <property type="entry name" value="TRANSCRIPTIONAL REGULATOR, MARR FAMILY"/>
    <property type="match status" value="1"/>
</dbReference>
<accession>A0ABX6YJX9</accession>
<dbReference type="InterPro" id="IPR036390">
    <property type="entry name" value="WH_DNA-bd_sf"/>
</dbReference>
<evidence type="ECO:0000313" key="6">
    <source>
        <dbReference type="Proteomes" id="UP000662814"/>
    </source>
</evidence>
<organism evidence="5 6">
    <name type="scientific">Paramicrobacterium chengjingii</name>
    <dbReference type="NCBI Taxonomy" id="2769067"/>
    <lineage>
        <taxon>Bacteria</taxon>
        <taxon>Bacillati</taxon>
        <taxon>Actinomycetota</taxon>
        <taxon>Actinomycetes</taxon>
        <taxon>Micrococcales</taxon>
        <taxon>Microbacteriaceae</taxon>
        <taxon>Paramicrobacterium</taxon>
    </lineage>
</organism>
<feature type="domain" description="HTH marR-type" evidence="4">
    <location>
        <begin position="16"/>
        <end position="150"/>
    </location>
</feature>
<evidence type="ECO:0000256" key="1">
    <source>
        <dbReference type="ARBA" id="ARBA00023015"/>
    </source>
</evidence>
<dbReference type="InterPro" id="IPR039422">
    <property type="entry name" value="MarR/SlyA-like"/>
</dbReference>
<dbReference type="Proteomes" id="UP000662814">
    <property type="component" value="Chromosome"/>
</dbReference>
<dbReference type="SMART" id="SM00347">
    <property type="entry name" value="HTH_MARR"/>
    <property type="match status" value="1"/>
</dbReference>
<dbReference type="Gene3D" id="1.10.10.10">
    <property type="entry name" value="Winged helix-like DNA-binding domain superfamily/Winged helix DNA-binding domain"/>
    <property type="match status" value="1"/>
</dbReference>
<reference evidence="5 6" key="1">
    <citation type="submission" date="2020-12" db="EMBL/GenBank/DDBJ databases">
        <title>Microbacterium sp. HY060.</title>
        <authorList>
            <person name="Zhou J."/>
        </authorList>
    </citation>
    <scope>NUCLEOTIDE SEQUENCE [LARGE SCALE GENOMIC DNA]</scope>
    <source>
        <strain evidence="5 6">HY60</strain>
    </source>
</reference>